<keyword evidence="3" id="KW-0813">Transport</keyword>
<dbReference type="EMBL" id="JAMPKX010000002">
    <property type="protein sequence ID" value="MEP0946254.1"/>
    <property type="molecule type" value="Genomic_DNA"/>
</dbReference>
<keyword evidence="7 9" id="KW-0472">Membrane</keyword>
<protein>
    <submittedName>
        <fullName evidence="10">Na+/proline symporter</fullName>
    </submittedName>
</protein>
<feature type="transmembrane region" description="Helical" evidence="9">
    <location>
        <begin position="354"/>
        <end position="374"/>
    </location>
</feature>
<evidence type="ECO:0000313" key="10">
    <source>
        <dbReference type="EMBL" id="MEP0946254.1"/>
    </source>
</evidence>
<comment type="subcellular location">
    <subcellularLocation>
        <location evidence="1">Membrane</location>
        <topology evidence="1">Multi-pass membrane protein</topology>
    </subcellularLocation>
</comment>
<feature type="transmembrane region" description="Helical" evidence="9">
    <location>
        <begin position="184"/>
        <end position="208"/>
    </location>
</feature>
<feature type="transmembrane region" description="Helical" evidence="9">
    <location>
        <begin position="6"/>
        <end position="24"/>
    </location>
</feature>
<dbReference type="InterPro" id="IPR018212">
    <property type="entry name" value="Na/solute_symporter_CS"/>
</dbReference>
<feature type="transmembrane region" description="Helical" evidence="9">
    <location>
        <begin position="440"/>
        <end position="463"/>
    </location>
</feature>
<feature type="transmembrane region" description="Helical" evidence="9">
    <location>
        <begin position="45"/>
        <end position="63"/>
    </location>
</feature>
<evidence type="ECO:0000256" key="3">
    <source>
        <dbReference type="ARBA" id="ARBA00022448"/>
    </source>
</evidence>
<dbReference type="InterPro" id="IPR050277">
    <property type="entry name" value="Sodium:Solute_Symporter"/>
</dbReference>
<evidence type="ECO:0000256" key="9">
    <source>
        <dbReference type="SAM" id="Phobius"/>
    </source>
</evidence>
<feature type="transmembrane region" description="Helical" evidence="9">
    <location>
        <begin position="228"/>
        <end position="246"/>
    </location>
</feature>
<dbReference type="InterPro" id="IPR001734">
    <property type="entry name" value="Na/solute_symporter"/>
</dbReference>
<evidence type="ECO:0000256" key="5">
    <source>
        <dbReference type="ARBA" id="ARBA00022692"/>
    </source>
</evidence>
<evidence type="ECO:0000256" key="1">
    <source>
        <dbReference type="ARBA" id="ARBA00004141"/>
    </source>
</evidence>
<feature type="transmembrane region" description="Helical" evidence="9">
    <location>
        <begin position="311"/>
        <end position="333"/>
    </location>
</feature>
<feature type="transmembrane region" description="Helical" evidence="9">
    <location>
        <begin position="75"/>
        <end position="95"/>
    </location>
</feature>
<evidence type="ECO:0000256" key="8">
    <source>
        <dbReference type="RuleBase" id="RU362091"/>
    </source>
</evidence>
<dbReference type="Gene3D" id="1.20.1730.10">
    <property type="entry name" value="Sodium/glucose cotransporter"/>
    <property type="match status" value="1"/>
</dbReference>
<name>A0ABV0K0E9_9CYAN</name>
<evidence type="ECO:0000256" key="2">
    <source>
        <dbReference type="ARBA" id="ARBA00006434"/>
    </source>
</evidence>
<dbReference type="InterPro" id="IPR038377">
    <property type="entry name" value="Na/Glc_symporter_sf"/>
</dbReference>
<evidence type="ECO:0000256" key="4">
    <source>
        <dbReference type="ARBA" id="ARBA00022475"/>
    </source>
</evidence>
<keyword evidence="5 9" id="KW-0812">Transmembrane</keyword>
<keyword evidence="4" id="KW-1003">Cell membrane</keyword>
<organism evidence="10 11">
    <name type="scientific">Leptolyngbya subtilissima DQ-A4</name>
    <dbReference type="NCBI Taxonomy" id="2933933"/>
    <lineage>
        <taxon>Bacteria</taxon>
        <taxon>Bacillati</taxon>
        <taxon>Cyanobacteriota</taxon>
        <taxon>Cyanophyceae</taxon>
        <taxon>Leptolyngbyales</taxon>
        <taxon>Leptolyngbyaceae</taxon>
        <taxon>Leptolyngbya group</taxon>
        <taxon>Leptolyngbya</taxon>
    </lineage>
</organism>
<dbReference type="PROSITE" id="PS50283">
    <property type="entry name" value="NA_SOLUT_SYMP_3"/>
    <property type="match status" value="1"/>
</dbReference>
<evidence type="ECO:0000313" key="11">
    <source>
        <dbReference type="Proteomes" id="UP001482513"/>
    </source>
</evidence>
<proteinExistence type="inferred from homology"/>
<feature type="transmembrane region" description="Helical" evidence="9">
    <location>
        <begin position="149"/>
        <end position="172"/>
    </location>
</feature>
<comment type="similarity">
    <text evidence="2 8">Belongs to the sodium:solute symporter (SSF) (TC 2.A.21) family.</text>
</comment>
<gene>
    <name evidence="10" type="ORF">NC992_05170</name>
</gene>
<feature type="transmembrane region" description="Helical" evidence="9">
    <location>
        <begin position="410"/>
        <end position="428"/>
    </location>
</feature>
<keyword evidence="11" id="KW-1185">Reference proteome</keyword>
<dbReference type="Pfam" id="PF00474">
    <property type="entry name" value="SSF"/>
    <property type="match status" value="1"/>
</dbReference>
<sequence>MTIGATAIAVILVTVASFTLLGLLQASRHTITLEDYVVSRNRVGTGMALATIVASAIGAWILFSPPEVGATSGIAGIVGYCIGQATPAAMLAFLGTRMRFLMPNGHSLNEYVLHRYGQAMYLLTLGIGVFYMFIYLAAELTAIAKAVELMAGVPLWLTALLVITGVFIYTVVGGLEASIFTDALQFVVIVPLLLLSFGVAVVALGGWGNAIAPVTQSAPELLSLANGPGIKFGATLVIAVIAAEMFNQGNWQRVYACKTNTVVRRSFLRSSLVIWPMLLLAGMLGILAMHFGFNDDRAFFSLVQALELPTWVGMGILLLVLALVMSTLSALLNGIASVFTLDLVRLMPTTPTAGILRASRILTVLIGIPAILIASQGYNVLYLFLLADLICAGAAFPVLFGLYSRRLTGTMAFWSAVVAIATGALFFPRPDFSPWNGLPFAGDLLVSFAAPVVVSTLVCLVWIQIKAQGGKTETFDFGILSRDIHAYGESDSLPADSLTDTQRRANDPLL</sequence>
<accession>A0ABV0K0E9</accession>
<reference evidence="10 11" key="1">
    <citation type="submission" date="2022-04" db="EMBL/GenBank/DDBJ databases">
        <title>Positive selection, recombination, and allopatry shape intraspecific diversity of widespread and dominant cyanobacteria.</title>
        <authorList>
            <person name="Wei J."/>
            <person name="Shu W."/>
            <person name="Hu C."/>
        </authorList>
    </citation>
    <scope>NUCLEOTIDE SEQUENCE [LARGE SCALE GENOMIC DNA]</scope>
    <source>
        <strain evidence="10 11">DQ-A4</strain>
    </source>
</reference>
<dbReference type="RefSeq" id="WP_190695542.1">
    <property type="nucleotide sequence ID" value="NZ_JAMPKX010000002.1"/>
</dbReference>
<dbReference type="PANTHER" id="PTHR48086:SF10">
    <property type="entry name" value="AGR155CP"/>
    <property type="match status" value="1"/>
</dbReference>
<feature type="transmembrane region" description="Helical" evidence="9">
    <location>
        <begin position="380"/>
        <end position="403"/>
    </location>
</feature>
<dbReference type="PANTHER" id="PTHR48086">
    <property type="entry name" value="SODIUM/PROLINE SYMPORTER-RELATED"/>
    <property type="match status" value="1"/>
</dbReference>
<feature type="transmembrane region" description="Helical" evidence="9">
    <location>
        <begin position="267"/>
        <end position="291"/>
    </location>
</feature>
<keyword evidence="6 9" id="KW-1133">Transmembrane helix</keyword>
<feature type="transmembrane region" description="Helical" evidence="9">
    <location>
        <begin position="116"/>
        <end position="137"/>
    </location>
</feature>
<comment type="caution">
    <text evidence="10">The sequence shown here is derived from an EMBL/GenBank/DDBJ whole genome shotgun (WGS) entry which is preliminary data.</text>
</comment>
<evidence type="ECO:0000256" key="7">
    <source>
        <dbReference type="ARBA" id="ARBA00023136"/>
    </source>
</evidence>
<evidence type="ECO:0000256" key="6">
    <source>
        <dbReference type="ARBA" id="ARBA00022989"/>
    </source>
</evidence>
<dbReference type="Proteomes" id="UP001482513">
    <property type="component" value="Unassembled WGS sequence"/>
</dbReference>
<dbReference type="PROSITE" id="PS00456">
    <property type="entry name" value="NA_SOLUT_SYMP_1"/>
    <property type="match status" value="1"/>
</dbReference>